<evidence type="ECO:0000256" key="5">
    <source>
        <dbReference type="ARBA" id="ARBA00022840"/>
    </source>
</evidence>
<dbReference type="GO" id="GO:0003688">
    <property type="term" value="F:DNA replication origin binding"/>
    <property type="evidence" value="ECO:0007669"/>
    <property type="project" value="UniProtKB-UniRule"/>
</dbReference>
<dbReference type="SMART" id="SM00382">
    <property type="entry name" value="AAA"/>
    <property type="match status" value="1"/>
</dbReference>
<evidence type="ECO:0000256" key="9">
    <source>
        <dbReference type="NCBIfam" id="TIGR00362"/>
    </source>
</evidence>
<feature type="domain" description="Chromosomal replication initiator DnaA C-terminal" evidence="13">
    <location>
        <begin position="377"/>
        <end position="446"/>
    </location>
</feature>
<dbReference type="Gene3D" id="3.30.300.180">
    <property type="match status" value="1"/>
</dbReference>
<comment type="function">
    <text evidence="8 10">Plays an essential role in the initiation and regulation of chromosomal replication. ATP-DnaA binds to the origin of replication (oriC) to initiate formation of the DNA replication initiation complex once per cell cycle. Binds the DnaA box (a 9 base pair repeat at the origin) and separates the double-stranded (ds)DNA. Forms a right-handed helical filament on oriC DNA; dsDNA binds to the exterior of the filament while single-stranded (ss)DNA is stabiized in the filament's interior. The ATP-DnaA-oriC complex binds and stabilizes one strand of the AT-rich DNA unwinding element (DUE), permitting loading of DNA polymerase. After initiation quickly degrades to an ADP-DnaA complex that is not apt for DNA replication. Binds acidic phospholipids.</text>
</comment>
<dbReference type="Gene3D" id="3.40.50.300">
    <property type="entry name" value="P-loop containing nucleotide triphosphate hydrolases"/>
    <property type="match status" value="1"/>
</dbReference>
<gene>
    <name evidence="8" type="primary">dnaA</name>
    <name evidence="14" type="ORF">UV74_C0001G0107</name>
</gene>
<dbReference type="GO" id="GO:0005524">
    <property type="term" value="F:ATP binding"/>
    <property type="evidence" value="ECO:0007669"/>
    <property type="project" value="UniProtKB-UniRule"/>
</dbReference>
<dbReference type="NCBIfam" id="TIGR00362">
    <property type="entry name" value="DnaA"/>
    <property type="match status" value="1"/>
</dbReference>
<dbReference type="SUPFAM" id="SSF52540">
    <property type="entry name" value="P-loop containing nucleoside triphosphate hydrolases"/>
    <property type="match status" value="1"/>
</dbReference>
<keyword evidence="6 8" id="KW-0446">Lipid-binding</keyword>
<dbReference type="InterPro" id="IPR027417">
    <property type="entry name" value="P-loop_NTPase"/>
</dbReference>
<dbReference type="InterPro" id="IPR020591">
    <property type="entry name" value="Chromosome_initiator_DnaA-like"/>
</dbReference>
<dbReference type="InterPro" id="IPR038454">
    <property type="entry name" value="DnaA_N_sf"/>
</dbReference>
<feature type="region of interest" description="Domain I, interacts with DnaA modulators" evidence="8">
    <location>
        <begin position="1"/>
        <end position="122"/>
    </location>
</feature>
<accession>A0A0G1DN51</accession>
<comment type="subunit">
    <text evidence="8">Oligomerizes as a right-handed, spiral filament on DNA at oriC.</text>
</comment>
<evidence type="ECO:0000256" key="10">
    <source>
        <dbReference type="RuleBase" id="RU000577"/>
    </source>
</evidence>
<dbReference type="HAMAP" id="MF_00377">
    <property type="entry name" value="DnaA_bact"/>
    <property type="match status" value="1"/>
</dbReference>
<dbReference type="InterPro" id="IPR013159">
    <property type="entry name" value="DnaA_C"/>
</dbReference>
<dbReference type="PRINTS" id="PR00051">
    <property type="entry name" value="DNAA"/>
</dbReference>
<comment type="subcellular location">
    <subcellularLocation>
        <location evidence="8">Cytoplasm</location>
    </subcellularLocation>
</comment>
<reference evidence="14 15" key="1">
    <citation type="journal article" date="2015" name="Nature">
        <title>rRNA introns, odd ribosomes, and small enigmatic genomes across a large radiation of phyla.</title>
        <authorList>
            <person name="Brown C.T."/>
            <person name="Hug L.A."/>
            <person name="Thomas B.C."/>
            <person name="Sharon I."/>
            <person name="Castelle C.J."/>
            <person name="Singh A."/>
            <person name="Wilkins M.J."/>
            <person name="Williams K.H."/>
            <person name="Banfield J.F."/>
        </authorList>
    </citation>
    <scope>NUCLEOTIDE SEQUENCE [LARGE SCALE GENOMIC DNA]</scope>
</reference>
<evidence type="ECO:0000259" key="12">
    <source>
        <dbReference type="SMART" id="SM00382"/>
    </source>
</evidence>
<dbReference type="GO" id="GO:0006270">
    <property type="term" value="P:DNA replication initiation"/>
    <property type="evidence" value="ECO:0007669"/>
    <property type="project" value="UniProtKB-UniRule"/>
</dbReference>
<keyword evidence="2 8" id="KW-0963">Cytoplasm</keyword>
<feature type="domain" description="AAA+ ATPase" evidence="12">
    <location>
        <begin position="164"/>
        <end position="296"/>
    </location>
</feature>
<feature type="binding site" evidence="8">
    <location>
        <position position="179"/>
    </location>
    <ligand>
        <name>ATP</name>
        <dbReference type="ChEBI" id="CHEBI:30616"/>
    </ligand>
</feature>
<evidence type="ECO:0000313" key="14">
    <source>
        <dbReference type="EMBL" id="KKS98997.1"/>
    </source>
</evidence>
<dbReference type="SMART" id="SM00760">
    <property type="entry name" value="Bac_DnaA_C"/>
    <property type="match status" value="1"/>
</dbReference>
<evidence type="ECO:0000256" key="8">
    <source>
        <dbReference type="HAMAP-Rule" id="MF_00377"/>
    </source>
</evidence>
<dbReference type="Pfam" id="PF11638">
    <property type="entry name" value="DnaA_N"/>
    <property type="match status" value="1"/>
</dbReference>
<comment type="caution">
    <text evidence="14">The sequence shown here is derived from an EMBL/GenBank/DDBJ whole genome shotgun (WGS) entry which is preliminary data.</text>
</comment>
<dbReference type="GO" id="GO:0008289">
    <property type="term" value="F:lipid binding"/>
    <property type="evidence" value="ECO:0007669"/>
    <property type="project" value="UniProtKB-KW"/>
</dbReference>
<dbReference type="PANTHER" id="PTHR30050">
    <property type="entry name" value="CHROMOSOMAL REPLICATION INITIATOR PROTEIN DNAA"/>
    <property type="match status" value="1"/>
</dbReference>
<dbReference type="InterPro" id="IPR001957">
    <property type="entry name" value="Chromosome_initiator_DnaA"/>
</dbReference>
<dbReference type="STRING" id="1618578.UV74_C0001G0107"/>
<dbReference type="InterPro" id="IPR013317">
    <property type="entry name" value="DnaA_dom"/>
</dbReference>
<dbReference type="CDD" id="cd00009">
    <property type="entry name" value="AAA"/>
    <property type="match status" value="1"/>
</dbReference>
<dbReference type="InterPro" id="IPR003593">
    <property type="entry name" value="AAA+_ATPase"/>
</dbReference>
<dbReference type="GO" id="GO:0006275">
    <property type="term" value="P:regulation of DNA replication"/>
    <property type="evidence" value="ECO:0007669"/>
    <property type="project" value="UniProtKB-UniRule"/>
</dbReference>
<evidence type="ECO:0000256" key="6">
    <source>
        <dbReference type="ARBA" id="ARBA00023121"/>
    </source>
</evidence>
<organism evidence="14 15">
    <name type="scientific">Candidatus Woesebacteria bacterium GW2011_GWB1_43_14</name>
    <dbReference type="NCBI Taxonomy" id="1618578"/>
    <lineage>
        <taxon>Bacteria</taxon>
        <taxon>Candidatus Woeseibacteriota</taxon>
    </lineage>
</organism>
<dbReference type="Proteomes" id="UP000034090">
    <property type="component" value="Unassembled WGS sequence"/>
</dbReference>
<feature type="binding site" evidence="8">
    <location>
        <position position="177"/>
    </location>
    <ligand>
        <name>ATP</name>
        <dbReference type="ChEBI" id="CHEBI:30616"/>
    </ligand>
</feature>
<evidence type="ECO:0000256" key="1">
    <source>
        <dbReference type="ARBA" id="ARBA00006583"/>
    </source>
</evidence>
<protein>
    <recommendedName>
        <fullName evidence="8 9">Chromosomal replication initiator protein DnaA</fullName>
    </recommendedName>
</protein>
<evidence type="ECO:0000256" key="11">
    <source>
        <dbReference type="RuleBase" id="RU004227"/>
    </source>
</evidence>
<feature type="region of interest" description="Domain III, AAA+ region" evidence="8">
    <location>
        <begin position="131"/>
        <end position="347"/>
    </location>
</feature>
<dbReference type="PATRIC" id="fig|1618578.3.peg.120"/>
<dbReference type="Gene3D" id="1.10.1750.10">
    <property type="match status" value="1"/>
</dbReference>
<comment type="caution">
    <text evidence="8">Lacks conserved residue(s) required for the propagation of feature annotation.</text>
</comment>
<feature type="binding site" evidence="8">
    <location>
        <position position="178"/>
    </location>
    <ligand>
        <name>ATP</name>
        <dbReference type="ChEBI" id="CHEBI:30616"/>
    </ligand>
</feature>
<dbReference type="AlphaFoldDB" id="A0A0G1DN51"/>
<dbReference type="Pfam" id="PF08299">
    <property type="entry name" value="Bac_DnaA_C"/>
    <property type="match status" value="1"/>
</dbReference>
<evidence type="ECO:0000256" key="4">
    <source>
        <dbReference type="ARBA" id="ARBA00022741"/>
    </source>
</evidence>
<evidence type="ECO:0000256" key="2">
    <source>
        <dbReference type="ARBA" id="ARBA00022490"/>
    </source>
</evidence>
<evidence type="ECO:0000259" key="13">
    <source>
        <dbReference type="SMART" id="SM00760"/>
    </source>
</evidence>
<evidence type="ECO:0000313" key="15">
    <source>
        <dbReference type="Proteomes" id="UP000034090"/>
    </source>
</evidence>
<sequence length="467" mass="52019">MDNYLSVLEMRKPDKQQIWHETLESVKVSVSPAIFATWISQTHLSSLKKIDKSRYLAEVGCSSAFVKTTIERRYFGLIQDSLISSLGSPSDLTFVVKSDPANKIDEGGGPAPLFQDKNTEEELNKRLTEIGIRPGFTFHNFAVSPSNQMAWAAAEAVSREPGTAYNPLFLWGGVGVGKTHLMHAVGHTLLKLKLETKIAVCSGEEFTNDIVNAIRNKNTQSFRNKYRNVAALFIDDIQFIAGKDAVQDEFFHTFNAVTRSGGQIILTSDKPPTEIAKLEERLRSRFEAGLIVDIGPPDFELRCAIVQIKSQEKGLLIEEEKLVHLIAGNILGARQIEGFLTRLGSESKIKNLPITEDLITSTLGKGEHEIDRSKNTNPEIMIEAVCKHYSIGRRAILGKGRSKFIARSRQVLMYLIRTELNLSLEEVGRLVGGRDHSTVIHGVDKITKLASENVQIREDILRIKSVI</sequence>
<proteinExistence type="inferred from homology"/>
<dbReference type="InterPro" id="IPR024633">
    <property type="entry name" value="DnaA_N_dom"/>
</dbReference>
<dbReference type="InterPro" id="IPR010921">
    <property type="entry name" value="Trp_repressor/repl_initiator"/>
</dbReference>
<comment type="similarity">
    <text evidence="1 8 11">Belongs to the DnaA family.</text>
</comment>
<evidence type="ECO:0000256" key="7">
    <source>
        <dbReference type="ARBA" id="ARBA00023125"/>
    </source>
</evidence>
<name>A0A0G1DN51_9BACT</name>
<dbReference type="Pfam" id="PF00308">
    <property type="entry name" value="Bac_DnaA"/>
    <property type="match status" value="1"/>
</dbReference>
<keyword evidence="5 8" id="KW-0067">ATP-binding</keyword>
<keyword evidence="7 8" id="KW-0238">DNA-binding</keyword>
<dbReference type="GO" id="GO:0005886">
    <property type="term" value="C:plasma membrane"/>
    <property type="evidence" value="ECO:0007669"/>
    <property type="project" value="TreeGrafter"/>
</dbReference>
<keyword evidence="4 8" id="KW-0547">Nucleotide-binding</keyword>
<keyword evidence="3 8" id="KW-0235">DNA replication</keyword>
<evidence type="ECO:0000256" key="3">
    <source>
        <dbReference type="ARBA" id="ARBA00022705"/>
    </source>
</evidence>
<comment type="domain">
    <text evidence="8">Domain I is involved in oligomerization and binding regulators, domain II is flexibile and of varying length in different bacteria, domain III forms the AAA+ region, while domain IV binds dsDNA.</text>
</comment>
<dbReference type="PANTHER" id="PTHR30050:SF2">
    <property type="entry name" value="CHROMOSOMAL REPLICATION INITIATOR PROTEIN DNAA"/>
    <property type="match status" value="1"/>
</dbReference>
<feature type="binding site" evidence="8">
    <location>
        <position position="175"/>
    </location>
    <ligand>
        <name>ATP</name>
        <dbReference type="ChEBI" id="CHEBI:30616"/>
    </ligand>
</feature>
<dbReference type="Gene3D" id="1.10.8.60">
    <property type="match status" value="1"/>
</dbReference>
<dbReference type="EMBL" id="LCFQ01000001">
    <property type="protein sequence ID" value="KKS98997.1"/>
    <property type="molecule type" value="Genomic_DNA"/>
</dbReference>
<dbReference type="CDD" id="cd06571">
    <property type="entry name" value="Bac_DnaA_C"/>
    <property type="match status" value="1"/>
</dbReference>
<dbReference type="SUPFAM" id="SSF48295">
    <property type="entry name" value="TrpR-like"/>
    <property type="match status" value="1"/>
</dbReference>
<feature type="region of interest" description="Domain IV, binds dsDNA" evidence="8">
    <location>
        <begin position="348"/>
        <end position="467"/>
    </location>
</feature>
<dbReference type="GO" id="GO:0005737">
    <property type="term" value="C:cytoplasm"/>
    <property type="evidence" value="ECO:0007669"/>
    <property type="project" value="UniProtKB-SubCell"/>
</dbReference>